<dbReference type="EMBL" id="JASPKZ010007481">
    <property type="protein sequence ID" value="KAJ9584020.1"/>
    <property type="molecule type" value="Genomic_DNA"/>
</dbReference>
<proteinExistence type="predicted"/>
<keyword evidence="1" id="KW-1133">Transmembrane helix</keyword>
<evidence type="ECO:0000256" key="1">
    <source>
        <dbReference type="SAM" id="Phobius"/>
    </source>
</evidence>
<name>A0AAD8EB53_DIPPU</name>
<organism evidence="2 3">
    <name type="scientific">Diploptera punctata</name>
    <name type="common">Pacific beetle cockroach</name>
    <dbReference type="NCBI Taxonomy" id="6984"/>
    <lineage>
        <taxon>Eukaryota</taxon>
        <taxon>Metazoa</taxon>
        <taxon>Ecdysozoa</taxon>
        <taxon>Arthropoda</taxon>
        <taxon>Hexapoda</taxon>
        <taxon>Insecta</taxon>
        <taxon>Pterygota</taxon>
        <taxon>Neoptera</taxon>
        <taxon>Polyneoptera</taxon>
        <taxon>Dictyoptera</taxon>
        <taxon>Blattodea</taxon>
        <taxon>Blaberoidea</taxon>
        <taxon>Blaberidae</taxon>
        <taxon>Diplopterinae</taxon>
        <taxon>Diploptera</taxon>
    </lineage>
</organism>
<evidence type="ECO:0000313" key="3">
    <source>
        <dbReference type="Proteomes" id="UP001233999"/>
    </source>
</evidence>
<keyword evidence="1" id="KW-0472">Membrane</keyword>
<evidence type="ECO:0000313" key="2">
    <source>
        <dbReference type="EMBL" id="KAJ9584020.1"/>
    </source>
</evidence>
<dbReference type="Proteomes" id="UP001233999">
    <property type="component" value="Unassembled WGS sequence"/>
</dbReference>
<sequence>FLPDVSPSTAEGIFSGERFKLLFLCRRLDCDSPSLRQRNNSLKRSPLKMPSAELRTWCFRMGVTAFSMTILAFRFYFVITKSKSCKKSVGAMDIAFFIPSAFHILVQHPQMAPLVHSRGCLPSLSSMSSLTIFT</sequence>
<reference evidence="2" key="2">
    <citation type="submission" date="2023-05" db="EMBL/GenBank/DDBJ databases">
        <authorList>
            <person name="Fouks B."/>
        </authorList>
    </citation>
    <scope>NUCLEOTIDE SEQUENCE</scope>
    <source>
        <strain evidence="2">Stay&amp;Tobe</strain>
        <tissue evidence="2">Testes</tissue>
    </source>
</reference>
<comment type="caution">
    <text evidence="2">The sequence shown here is derived from an EMBL/GenBank/DDBJ whole genome shotgun (WGS) entry which is preliminary data.</text>
</comment>
<accession>A0AAD8EB53</accession>
<gene>
    <name evidence="2" type="ORF">L9F63_021637</name>
</gene>
<keyword evidence="3" id="KW-1185">Reference proteome</keyword>
<feature type="transmembrane region" description="Helical" evidence="1">
    <location>
        <begin position="54"/>
        <end position="77"/>
    </location>
</feature>
<protein>
    <submittedName>
        <fullName evidence="2">Uncharacterized protein</fullName>
    </submittedName>
</protein>
<reference evidence="2" key="1">
    <citation type="journal article" date="2023" name="IScience">
        <title>Live-bearing cockroach genome reveals convergent evolutionary mechanisms linked to viviparity in insects and beyond.</title>
        <authorList>
            <person name="Fouks B."/>
            <person name="Harrison M.C."/>
            <person name="Mikhailova A.A."/>
            <person name="Marchal E."/>
            <person name="English S."/>
            <person name="Carruthers M."/>
            <person name="Jennings E.C."/>
            <person name="Chiamaka E.L."/>
            <person name="Frigard R.A."/>
            <person name="Pippel M."/>
            <person name="Attardo G.M."/>
            <person name="Benoit J.B."/>
            <person name="Bornberg-Bauer E."/>
            <person name="Tobe S.S."/>
        </authorList>
    </citation>
    <scope>NUCLEOTIDE SEQUENCE</scope>
    <source>
        <strain evidence="2">Stay&amp;Tobe</strain>
    </source>
</reference>
<dbReference type="AlphaFoldDB" id="A0AAD8EB53"/>
<keyword evidence="1" id="KW-0812">Transmembrane</keyword>
<feature type="non-terminal residue" evidence="2">
    <location>
        <position position="134"/>
    </location>
</feature>
<feature type="non-terminal residue" evidence="2">
    <location>
        <position position="1"/>
    </location>
</feature>